<dbReference type="AlphaFoldDB" id="A0A317EFV7"/>
<dbReference type="OrthoDB" id="9791073at2"/>
<sequence>MSYLPHLVDHAGPVIESARGAIVDLWGVMHNGVAAFPEAVEALTRFRAGRQAGVVLLSNAPRPSPVVRQQLDRLGVPPSVYDAIVTSGDATRLALAERRGAAVRHVGPARDLPLFEGLDLSLVPDLKDADLLVCSGLLDDESETAEDYRPLLEAALTRALPLVCANPDRIVARGARTIPCAGAIASLYRDMGGQVEWHGKPYDSVYDRSLALLGTAPAETIAIGDGIETDIPGANRQGIPALLITGGVHAPLWGDPPDAARLGAVLGDHGLSVAAAIDRLRW</sequence>
<dbReference type="CDD" id="cd07525">
    <property type="entry name" value="HAD_like"/>
    <property type="match status" value="1"/>
</dbReference>
<accession>A0A317EFV7</accession>
<dbReference type="Pfam" id="PF13242">
    <property type="entry name" value="Hydrolase_like"/>
    <property type="match status" value="1"/>
</dbReference>
<evidence type="ECO:0000313" key="2">
    <source>
        <dbReference type="Proteomes" id="UP000245461"/>
    </source>
</evidence>
<keyword evidence="2" id="KW-1185">Reference proteome</keyword>
<dbReference type="NCBIfam" id="TIGR01459">
    <property type="entry name" value="HAD-SF-IIA-hyp4"/>
    <property type="match status" value="1"/>
</dbReference>
<dbReference type="NCBIfam" id="TIGR01460">
    <property type="entry name" value="HAD-SF-IIA"/>
    <property type="match status" value="1"/>
</dbReference>
<dbReference type="RefSeq" id="WP_109902445.1">
    <property type="nucleotide sequence ID" value="NZ_QGLE01000001.1"/>
</dbReference>
<name>A0A317EFV7_9PROT</name>
<dbReference type="Proteomes" id="UP000245461">
    <property type="component" value="Unassembled WGS sequence"/>
</dbReference>
<dbReference type="InterPro" id="IPR023214">
    <property type="entry name" value="HAD_sf"/>
</dbReference>
<keyword evidence="1" id="KW-0378">Hydrolase</keyword>
<comment type="caution">
    <text evidence="1">The sequence shown here is derived from an EMBL/GenBank/DDBJ whole genome shotgun (WGS) entry which is preliminary data.</text>
</comment>
<gene>
    <name evidence="1" type="ORF">DKG74_03085</name>
</gene>
<dbReference type="PANTHER" id="PTHR19288">
    <property type="entry name" value="4-NITROPHENYLPHOSPHATASE-RELATED"/>
    <property type="match status" value="1"/>
</dbReference>
<dbReference type="EMBL" id="QGLE01000001">
    <property type="protein sequence ID" value="PWR25948.1"/>
    <property type="molecule type" value="Genomic_DNA"/>
</dbReference>
<dbReference type="Pfam" id="PF13344">
    <property type="entry name" value="Hydrolase_6"/>
    <property type="match status" value="1"/>
</dbReference>
<evidence type="ECO:0000313" key="1">
    <source>
        <dbReference type="EMBL" id="PWR25948.1"/>
    </source>
</evidence>
<dbReference type="GO" id="GO:0005737">
    <property type="term" value="C:cytoplasm"/>
    <property type="evidence" value="ECO:0007669"/>
    <property type="project" value="TreeGrafter"/>
</dbReference>
<reference evidence="1 2" key="1">
    <citation type="submission" date="2018-05" db="EMBL/GenBank/DDBJ databases">
        <title>Zavarzinia sp. HR-AS.</title>
        <authorList>
            <person name="Lee Y."/>
            <person name="Jeon C.O."/>
        </authorList>
    </citation>
    <scope>NUCLEOTIDE SEQUENCE [LARGE SCALE GENOMIC DNA]</scope>
    <source>
        <strain evidence="1 2">HR-AS</strain>
    </source>
</reference>
<dbReference type="Gene3D" id="3.40.50.1000">
    <property type="entry name" value="HAD superfamily/HAD-like"/>
    <property type="match status" value="2"/>
</dbReference>
<dbReference type="InterPro" id="IPR006356">
    <property type="entry name" value="HAD-SF_hydro_IIA_hyp3"/>
</dbReference>
<proteinExistence type="predicted"/>
<protein>
    <submittedName>
        <fullName evidence="1">TIGR01459 family HAD-type hydrolase</fullName>
    </submittedName>
</protein>
<dbReference type="GO" id="GO:0016791">
    <property type="term" value="F:phosphatase activity"/>
    <property type="evidence" value="ECO:0007669"/>
    <property type="project" value="TreeGrafter"/>
</dbReference>
<dbReference type="InterPro" id="IPR006357">
    <property type="entry name" value="HAD-SF_hydro_IIA"/>
</dbReference>
<dbReference type="PANTHER" id="PTHR19288:SF90">
    <property type="entry name" value="OS08G0542600 PROTEIN"/>
    <property type="match status" value="1"/>
</dbReference>
<dbReference type="InterPro" id="IPR036412">
    <property type="entry name" value="HAD-like_sf"/>
</dbReference>
<organism evidence="1 2">
    <name type="scientific">Zavarzinia aquatilis</name>
    <dbReference type="NCBI Taxonomy" id="2211142"/>
    <lineage>
        <taxon>Bacteria</taxon>
        <taxon>Pseudomonadati</taxon>
        <taxon>Pseudomonadota</taxon>
        <taxon>Alphaproteobacteria</taxon>
        <taxon>Rhodospirillales</taxon>
        <taxon>Zavarziniaceae</taxon>
        <taxon>Zavarzinia</taxon>
    </lineage>
</organism>
<dbReference type="SUPFAM" id="SSF56784">
    <property type="entry name" value="HAD-like"/>
    <property type="match status" value="1"/>
</dbReference>